<dbReference type="RefSeq" id="XP_049316406.1">
    <property type="nucleotide sequence ID" value="XM_049460449.1"/>
</dbReference>
<keyword evidence="2" id="KW-0732">Signal</keyword>
<feature type="chain" id="PRO_5045024834" evidence="2">
    <location>
        <begin position="36"/>
        <end position="643"/>
    </location>
</feature>
<organism evidence="3 7">
    <name type="scientific">Bactrocera dorsalis</name>
    <name type="common">Oriental fruit fly</name>
    <name type="synonym">Dacus dorsalis</name>
    <dbReference type="NCBI Taxonomy" id="27457"/>
    <lineage>
        <taxon>Eukaryota</taxon>
        <taxon>Metazoa</taxon>
        <taxon>Ecdysozoa</taxon>
        <taxon>Arthropoda</taxon>
        <taxon>Hexapoda</taxon>
        <taxon>Insecta</taxon>
        <taxon>Pterygota</taxon>
        <taxon>Neoptera</taxon>
        <taxon>Endopterygota</taxon>
        <taxon>Diptera</taxon>
        <taxon>Brachycera</taxon>
        <taxon>Muscomorpha</taxon>
        <taxon>Tephritoidea</taxon>
        <taxon>Tephritidae</taxon>
        <taxon>Bactrocera</taxon>
        <taxon>Bactrocera</taxon>
    </lineage>
</organism>
<reference evidence="4 5" key="1">
    <citation type="submission" date="2025-05" db="UniProtKB">
        <authorList>
            <consortium name="RefSeq"/>
        </authorList>
    </citation>
    <scope>IDENTIFICATION</scope>
    <source>
        <tissue evidence="4 5">Adult</tissue>
    </source>
</reference>
<evidence type="ECO:0000313" key="3">
    <source>
        <dbReference type="Proteomes" id="UP001652620"/>
    </source>
</evidence>
<proteinExistence type="predicted"/>
<feature type="signal peptide" evidence="2">
    <location>
        <begin position="1"/>
        <end position="35"/>
    </location>
</feature>
<keyword evidence="3" id="KW-1185">Reference proteome</keyword>
<evidence type="ECO:0000313" key="7">
    <source>
        <dbReference type="RefSeq" id="XP_049316409.1"/>
    </source>
</evidence>
<evidence type="ECO:0000256" key="1">
    <source>
        <dbReference type="SAM" id="MobiDB-lite"/>
    </source>
</evidence>
<protein>
    <submittedName>
        <fullName evidence="4 5">Uncharacterized protein LOC105234143 isoform X1</fullName>
    </submittedName>
</protein>
<accession>A0ABM3K4K9</accession>
<evidence type="ECO:0000313" key="6">
    <source>
        <dbReference type="RefSeq" id="XP_049316408.1"/>
    </source>
</evidence>
<evidence type="ECO:0000256" key="2">
    <source>
        <dbReference type="SAM" id="SignalP"/>
    </source>
</evidence>
<sequence>MTSLHIMNIPLSRQLLLFFISSIFHFNHLSCGAEAESIKYSHGPLVSSLNVRSLEYGTPTKVAASSSGVFEEDATNTDFGTTANNAASSTAAALESPTDTGGEIVVPKTFPLSAQEPTCEQLRAMWIFSKRQSRAAEITNEIPTYRDPFAYNVWEPYYSTTRNMGGGVRILPRYNDRSRSPVFGRVISREPIMPQRVNIGQHQRHYGVDGSNFGGSSSRIYGAETKGTPSYHGAGGSSRRPLKYRHVGSNNAATNAGNGGSPNSVNVQGSFQRLKELIWTERAKELTQQRRAEELAARAAVLKEITNGQNVQSSYKHTSKSESPLMDVNRSPDRDIYQYLNDDRMSIATGQARYIDNNYGNKKKSNTYLSSSSNNGNNKRKNAKTNYKGNGRIGNSKDGVKEVGSYVATGGAGTSSMRSSMITSKNRNIKNNNKQRSLSIVPTGSSGSSATIAHSSSYFDDDQSIGIPRTYPMRSSHFRERNRALLREDNPMERNSDISFSRKIRTKLQPEMSNKKTTLLERFIKDLNMHYYSPSNASEYLQEDKFFKDGTESENISETEDLFSSEATKYILPSSVSAVYNINAGKRLDTFGISEQSATKIQGWDRQNNPEVSGFLNFVNQKLLQPSQVTSDAVGLYDYFYIY</sequence>
<evidence type="ECO:0000313" key="5">
    <source>
        <dbReference type="RefSeq" id="XP_049316407.1"/>
    </source>
</evidence>
<gene>
    <name evidence="4 5 6 7 8" type="primary">LOC105234143</name>
</gene>
<feature type="region of interest" description="Disordered" evidence="1">
    <location>
        <begin position="309"/>
        <end position="330"/>
    </location>
</feature>
<dbReference type="RefSeq" id="XP_049316408.1">
    <property type="nucleotide sequence ID" value="XM_049460451.1"/>
</dbReference>
<evidence type="ECO:0000313" key="4">
    <source>
        <dbReference type="RefSeq" id="XP_049316406.1"/>
    </source>
</evidence>
<name>A0ABM3K4K9_BACDO</name>
<dbReference type="RefSeq" id="XP_049316409.1">
    <property type="nucleotide sequence ID" value="XM_049460452.1"/>
</dbReference>
<feature type="compositionally biased region" description="Low complexity" evidence="1">
    <location>
        <begin position="366"/>
        <end position="377"/>
    </location>
</feature>
<dbReference type="GeneID" id="105234143"/>
<evidence type="ECO:0000313" key="8">
    <source>
        <dbReference type="RefSeq" id="XP_049316410.1"/>
    </source>
</evidence>
<dbReference type="RefSeq" id="XP_049316410.1">
    <property type="nucleotide sequence ID" value="XM_049460453.1"/>
</dbReference>
<feature type="region of interest" description="Disordered" evidence="1">
    <location>
        <begin position="357"/>
        <end position="399"/>
    </location>
</feature>
<dbReference type="Proteomes" id="UP001652620">
    <property type="component" value="Chromosome 6"/>
</dbReference>
<dbReference type="RefSeq" id="XP_049316407.1">
    <property type="nucleotide sequence ID" value="XM_049460450.1"/>
</dbReference>